<keyword evidence="3" id="KW-0597">Phosphoprotein</keyword>
<dbReference type="GO" id="GO:0016301">
    <property type="term" value="F:kinase activity"/>
    <property type="evidence" value="ECO:0007669"/>
    <property type="project" value="UniProtKB-KW"/>
</dbReference>
<protein>
    <recommendedName>
        <fullName evidence="2">histidine kinase</fullName>
        <ecNumber evidence="2">2.7.13.3</ecNumber>
    </recommendedName>
</protein>
<keyword evidence="4" id="KW-0808">Transferase</keyword>
<dbReference type="Gene3D" id="1.20.5.1930">
    <property type="match status" value="1"/>
</dbReference>
<dbReference type="Pfam" id="PF02518">
    <property type="entry name" value="HATPase_c"/>
    <property type="match status" value="1"/>
</dbReference>
<gene>
    <name evidence="11" type="ORF">P7079_03295</name>
</gene>
<dbReference type="RefSeq" id="WP_278013407.1">
    <property type="nucleotide sequence ID" value="NZ_CP121208.1"/>
</dbReference>
<evidence type="ECO:0000313" key="12">
    <source>
        <dbReference type="Proteomes" id="UP001215216"/>
    </source>
</evidence>
<dbReference type="InterPro" id="IPR036890">
    <property type="entry name" value="HATPase_C_sf"/>
</dbReference>
<dbReference type="InterPro" id="IPR050482">
    <property type="entry name" value="Sensor_HK_TwoCompSys"/>
</dbReference>
<dbReference type="InterPro" id="IPR003594">
    <property type="entry name" value="HATPase_dom"/>
</dbReference>
<name>A0ABY8G0B6_9ACTO</name>
<dbReference type="SUPFAM" id="SSF55874">
    <property type="entry name" value="ATPase domain of HSP90 chaperone/DNA topoisomerase II/histidine kinase"/>
    <property type="match status" value="1"/>
</dbReference>
<keyword evidence="8" id="KW-0902">Two-component regulatory system</keyword>
<evidence type="ECO:0000256" key="2">
    <source>
        <dbReference type="ARBA" id="ARBA00012438"/>
    </source>
</evidence>
<comment type="catalytic activity">
    <reaction evidence="1">
        <text>ATP + protein L-histidine = ADP + protein N-phospho-L-histidine.</text>
        <dbReference type="EC" id="2.7.13.3"/>
    </reaction>
</comment>
<evidence type="ECO:0000256" key="4">
    <source>
        <dbReference type="ARBA" id="ARBA00022679"/>
    </source>
</evidence>
<dbReference type="EC" id="2.7.13.3" evidence="2"/>
<dbReference type="PANTHER" id="PTHR24421:SF10">
    <property type="entry name" value="NITRATE_NITRITE SENSOR PROTEIN NARQ"/>
    <property type="match status" value="1"/>
</dbReference>
<reference evidence="11 12" key="1">
    <citation type="submission" date="2023-03" db="EMBL/GenBank/DDBJ databases">
        <title>Complete genome of Arcanobacterium canis strain DSM 25104 isolated in 2010 from a canine otitis externa in Germany.</title>
        <authorList>
            <person name="Borowiak M."/>
            <person name="Kreitlow A."/>
            <person name="Malorny B."/>
            <person name="Laemmler C."/>
            <person name="Prenger-Berninghoff E."/>
            <person name="Ploetz M."/>
            <person name="Abdulmawjood A."/>
        </authorList>
    </citation>
    <scope>NUCLEOTIDE SEQUENCE [LARGE SCALE GENOMIC DNA]</scope>
    <source>
        <strain evidence="11 12">DSM 25104</strain>
    </source>
</reference>
<sequence length="241" mass="25566">MFTWLFGKRRNIARELEQITASRRTIVGAFEIERRRIERDLHDGAQQYIVATGMALGEADLILQLAGELPPELADLPELIHRAQRANDDGMAAIRATVNNIHPKVLSDLGLEQAVRDVAERAEIPVAVRVPHSLPAMPEGVIATGYFLVSEALTNVAKYAPGASANVVLGADADLHISIADTGPGGAVLVPGRGLDGMRERLAAFGGTLDVSSPVGGPTVVRATIPLLLHRGESGISPLDS</sequence>
<evidence type="ECO:0000256" key="1">
    <source>
        <dbReference type="ARBA" id="ARBA00000085"/>
    </source>
</evidence>
<evidence type="ECO:0000256" key="5">
    <source>
        <dbReference type="ARBA" id="ARBA00022741"/>
    </source>
</evidence>
<dbReference type="CDD" id="cd16917">
    <property type="entry name" value="HATPase_UhpB-NarQ-NarX-like"/>
    <property type="match status" value="1"/>
</dbReference>
<dbReference type="Proteomes" id="UP001215216">
    <property type="component" value="Chromosome"/>
</dbReference>
<organism evidence="11 12">
    <name type="scientific">Arcanobacterium canis</name>
    <dbReference type="NCBI Taxonomy" id="999183"/>
    <lineage>
        <taxon>Bacteria</taxon>
        <taxon>Bacillati</taxon>
        <taxon>Actinomycetota</taxon>
        <taxon>Actinomycetes</taxon>
        <taxon>Actinomycetales</taxon>
        <taxon>Actinomycetaceae</taxon>
        <taxon>Arcanobacterium</taxon>
    </lineage>
</organism>
<dbReference type="InterPro" id="IPR011712">
    <property type="entry name" value="Sig_transdc_His_kin_sub3_dim/P"/>
</dbReference>
<evidence type="ECO:0000256" key="6">
    <source>
        <dbReference type="ARBA" id="ARBA00022777"/>
    </source>
</evidence>
<evidence type="ECO:0000259" key="10">
    <source>
        <dbReference type="Pfam" id="PF07730"/>
    </source>
</evidence>
<feature type="domain" description="Signal transduction histidine kinase subgroup 3 dimerisation and phosphoacceptor" evidence="10">
    <location>
        <begin position="33"/>
        <end position="106"/>
    </location>
</feature>
<dbReference type="EMBL" id="CP121208">
    <property type="protein sequence ID" value="WFM84012.1"/>
    <property type="molecule type" value="Genomic_DNA"/>
</dbReference>
<dbReference type="PANTHER" id="PTHR24421">
    <property type="entry name" value="NITRATE/NITRITE SENSOR PROTEIN NARX-RELATED"/>
    <property type="match status" value="1"/>
</dbReference>
<keyword evidence="5" id="KW-0547">Nucleotide-binding</keyword>
<keyword evidence="7" id="KW-0067">ATP-binding</keyword>
<proteinExistence type="predicted"/>
<evidence type="ECO:0000313" key="11">
    <source>
        <dbReference type="EMBL" id="WFM84012.1"/>
    </source>
</evidence>
<evidence type="ECO:0000256" key="3">
    <source>
        <dbReference type="ARBA" id="ARBA00022553"/>
    </source>
</evidence>
<evidence type="ECO:0000256" key="8">
    <source>
        <dbReference type="ARBA" id="ARBA00023012"/>
    </source>
</evidence>
<keyword evidence="12" id="KW-1185">Reference proteome</keyword>
<dbReference type="Gene3D" id="3.30.565.10">
    <property type="entry name" value="Histidine kinase-like ATPase, C-terminal domain"/>
    <property type="match status" value="1"/>
</dbReference>
<evidence type="ECO:0000259" key="9">
    <source>
        <dbReference type="Pfam" id="PF02518"/>
    </source>
</evidence>
<evidence type="ECO:0000256" key="7">
    <source>
        <dbReference type="ARBA" id="ARBA00022840"/>
    </source>
</evidence>
<accession>A0ABY8G0B6</accession>
<feature type="domain" description="Histidine kinase/HSP90-like ATPase" evidence="9">
    <location>
        <begin position="148"/>
        <end position="227"/>
    </location>
</feature>
<keyword evidence="6 11" id="KW-0418">Kinase</keyword>
<dbReference type="Pfam" id="PF07730">
    <property type="entry name" value="HisKA_3"/>
    <property type="match status" value="1"/>
</dbReference>